<proteinExistence type="inferred from homology"/>
<gene>
    <name evidence="8" type="ORF">g.3349</name>
</gene>
<dbReference type="Pfam" id="PF00400">
    <property type="entry name" value="WD40"/>
    <property type="match status" value="1"/>
</dbReference>
<feature type="non-terminal residue" evidence="8">
    <location>
        <position position="324"/>
    </location>
</feature>
<dbReference type="GO" id="GO:0030488">
    <property type="term" value="P:tRNA methylation"/>
    <property type="evidence" value="ECO:0007669"/>
    <property type="project" value="TreeGrafter"/>
</dbReference>
<keyword evidence="4" id="KW-0819">tRNA processing</keyword>
<keyword evidence="3" id="KW-0853">WD repeat</keyword>
<dbReference type="PANTHER" id="PTHR14344">
    <property type="entry name" value="WD REPEAT PROTEIN"/>
    <property type="match status" value="1"/>
</dbReference>
<dbReference type="PANTHER" id="PTHR14344:SF3">
    <property type="entry name" value="WD REPEAT-CONTAINING PROTEIN 6"/>
    <property type="match status" value="1"/>
</dbReference>
<evidence type="ECO:0000256" key="1">
    <source>
        <dbReference type="ARBA" id="ARBA00004496"/>
    </source>
</evidence>
<comment type="subcellular location">
    <subcellularLocation>
        <location evidence="1">Cytoplasm</location>
    </subcellularLocation>
</comment>
<evidence type="ECO:0000313" key="8">
    <source>
        <dbReference type="EMBL" id="JAT82237.1"/>
    </source>
</evidence>
<dbReference type="InterPro" id="IPR015943">
    <property type="entry name" value="WD40/YVTN_repeat-like_dom_sf"/>
</dbReference>
<evidence type="ECO:0000256" key="5">
    <source>
        <dbReference type="ARBA" id="ARBA00022737"/>
    </source>
</evidence>
<dbReference type="EMBL" id="GDQN01008817">
    <property type="protein sequence ID" value="JAT82237.1"/>
    <property type="molecule type" value="Transcribed_RNA"/>
</dbReference>
<evidence type="ECO:0000256" key="3">
    <source>
        <dbReference type="ARBA" id="ARBA00022574"/>
    </source>
</evidence>
<dbReference type="InterPro" id="IPR001680">
    <property type="entry name" value="WD40_rpt"/>
</dbReference>
<protein>
    <recommendedName>
        <fullName evidence="7">tRNA (34-2'-O)-methyltransferase regulator WDR6</fullName>
    </recommendedName>
</protein>
<evidence type="ECO:0000256" key="6">
    <source>
        <dbReference type="ARBA" id="ARBA00038255"/>
    </source>
</evidence>
<accession>A0A1E1W5H4</accession>
<keyword evidence="5" id="KW-0677">Repeat</keyword>
<keyword evidence="2" id="KW-0963">Cytoplasm</keyword>
<evidence type="ECO:0000256" key="4">
    <source>
        <dbReference type="ARBA" id="ARBA00022694"/>
    </source>
</evidence>
<reference evidence="8" key="1">
    <citation type="submission" date="2015-09" db="EMBL/GenBank/DDBJ databases">
        <title>De novo assembly of Pectinophora gossypiella (Pink Bollworm) gut transcriptome.</title>
        <authorList>
            <person name="Tassone E.E."/>
        </authorList>
    </citation>
    <scope>NUCLEOTIDE SEQUENCE</scope>
</reference>
<dbReference type="InterPro" id="IPR036322">
    <property type="entry name" value="WD40_repeat_dom_sf"/>
</dbReference>
<dbReference type="AlphaFoldDB" id="A0A1E1W5H4"/>
<dbReference type="SUPFAM" id="SSF50978">
    <property type="entry name" value="WD40 repeat-like"/>
    <property type="match status" value="1"/>
</dbReference>
<dbReference type="Gene3D" id="2.130.10.10">
    <property type="entry name" value="YVTN repeat-like/Quinoprotein amine dehydrogenase"/>
    <property type="match status" value="1"/>
</dbReference>
<name>A0A1E1W5H4_PECGO</name>
<evidence type="ECO:0000256" key="2">
    <source>
        <dbReference type="ARBA" id="ARBA00022490"/>
    </source>
</evidence>
<dbReference type="InterPro" id="IPR051973">
    <property type="entry name" value="tRNA_Anticodon_Mtase-Reg"/>
</dbReference>
<dbReference type="GO" id="GO:0005737">
    <property type="term" value="C:cytoplasm"/>
    <property type="evidence" value="ECO:0007669"/>
    <property type="project" value="UniProtKB-SubCell"/>
</dbReference>
<evidence type="ECO:0000256" key="7">
    <source>
        <dbReference type="ARBA" id="ARBA00040154"/>
    </source>
</evidence>
<feature type="non-terminal residue" evidence="8">
    <location>
        <position position="1"/>
    </location>
</feature>
<comment type="similarity">
    <text evidence="6">Belongs to the WD repeat WDR6 family.</text>
</comment>
<sequence length="324" mass="36925">KILPKNIVNGSQSKAINCLKTYKTHLDSSMTYYISGGEDTTVRLSGVNKEMAFEDLVTYRQLSNIRTLKTYQVDKNRLLAISAGGRAQICINEFKFEKCHDRIKVSSQELVNYMIKGSELERKRNKSNSENDFDPETRVMDLDIIMLHDSFIIFAGCSDAYLRAFKCTKNNTISFKEFKVEQTPKTCILKVQNINVLNKDLLVTCTTIGEVVFWHVFDLATVRLEVILSLRPHQCGINCIAYKTFLDKILIATGSDDNSIHLNLLQMTTNPSKQRDISLKVVHSWSTDKFHSSQITGLVLLDSVMVSTSIDQRITVFRWEVTDD</sequence>
<organism evidence="8">
    <name type="scientific">Pectinophora gossypiella</name>
    <name type="common">Cotton pink bollworm</name>
    <name type="synonym">Depressaria gossypiella</name>
    <dbReference type="NCBI Taxonomy" id="13191"/>
    <lineage>
        <taxon>Eukaryota</taxon>
        <taxon>Metazoa</taxon>
        <taxon>Ecdysozoa</taxon>
        <taxon>Arthropoda</taxon>
        <taxon>Hexapoda</taxon>
        <taxon>Insecta</taxon>
        <taxon>Pterygota</taxon>
        <taxon>Neoptera</taxon>
        <taxon>Endopterygota</taxon>
        <taxon>Lepidoptera</taxon>
        <taxon>Glossata</taxon>
        <taxon>Ditrysia</taxon>
        <taxon>Gelechioidea</taxon>
        <taxon>Gelechiidae</taxon>
        <taxon>Apatetrinae</taxon>
        <taxon>Pectinophora</taxon>
    </lineage>
</organism>
<dbReference type="OrthoDB" id="5594999at2759"/>